<dbReference type="GO" id="GO:0003677">
    <property type="term" value="F:DNA binding"/>
    <property type="evidence" value="ECO:0007669"/>
    <property type="project" value="UniProtKB-KW"/>
</dbReference>
<dbReference type="Gene3D" id="3.90.220.20">
    <property type="entry name" value="DNA methylase specificity domains"/>
    <property type="match status" value="2"/>
</dbReference>
<dbReference type="InterPro" id="IPR000055">
    <property type="entry name" value="Restrct_endonuc_typeI_TRD"/>
</dbReference>
<dbReference type="EMBL" id="RJVG01000005">
    <property type="protein sequence ID" value="ROR28135.1"/>
    <property type="molecule type" value="Genomic_DNA"/>
</dbReference>
<dbReference type="GO" id="GO:0009307">
    <property type="term" value="P:DNA restriction-modification system"/>
    <property type="evidence" value="ECO:0007669"/>
    <property type="project" value="UniProtKB-KW"/>
</dbReference>
<dbReference type="Pfam" id="PF01420">
    <property type="entry name" value="Methylase_S"/>
    <property type="match status" value="1"/>
</dbReference>
<feature type="domain" description="Type I restriction modification DNA specificity" evidence="4">
    <location>
        <begin position="96"/>
        <end position="190"/>
    </location>
</feature>
<dbReference type="AlphaFoldDB" id="A0A3N1XN70"/>
<evidence type="ECO:0000256" key="3">
    <source>
        <dbReference type="ARBA" id="ARBA00023125"/>
    </source>
</evidence>
<dbReference type="InterPro" id="IPR044946">
    <property type="entry name" value="Restrct_endonuc_typeI_TRD_sf"/>
</dbReference>
<organism evidence="5 6">
    <name type="scientific">Mobilisporobacter senegalensis</name>
    <dbReference type="NCBI Taxonomy" id="1329262"/>
    <lineage>
        <taxon>Bacteria</taxon>
        <taxon>Bacillati</taxon>
        <taxon>Bacillota</taxon>
        <taxon>Clostridia</taxon>
        <taxon>Lachnospirales</taxon>
        <taxon>Lachnospiraceae</taxon>
        <taxon>Mobilisporobacter</taxon>
    </lineage>
</organism>
<dbReference type="PANTHER" id="PTHR30408">
    <property type="entry name" value="TYPE-1 RESTRICTION ENZYME ECOKI SPECIFICITY PROTEIN"/>
    <property type="match status" value="1"/>
</dbReference>
<proteinExistence type="inferred from homology"/>
<evidence type="ECO:0000313" key="5">
    <source>
        <dbReference type="EMBL" id="ROR28135.1"/>
    </source>
</evidence>
<evidence type="ECO:0000256" key="2">
    <source>
        <dbReference type="ARBA" id="ARBA00022747"/>
    </source>
</evidence>
<keyword evidence="2" id="KW-0680">Restriction system</keyword>
<name>A0A3N1XN70_9FIRM</name>
<protein>
    <submittedName>
        <fullName evidence="5">Type I restriction enzyme S subunit</fullName>
    </submittedName>
</protein>
<dbReference type="SUPFAM" id="SSF116734">
    <property type="entry name" value="DNA methylase specificity domain"/>
    <property type="match status" value="2"/>
</dbReference>
<reference evidence="5 6" key="1">
    <citation type="submission" date="2018-11" db="EMBL/GenBank/DDBJ databases">
        <title>Genomic Encyclopedia of Type Strains, Phase IV (KMG-IV): sequencing the most valuable type-strain genomes for metagenomic binning, comparative biology and taxonomic classification.</title>
        <authorList>
            <person name="Goeker M."/>
        </authorList>
    </citation>
    <scope>NUCLEOTIDE SEQUENCE [LARGE SCALE GENOMIC DNA]</scope>
    <source>
        <strain evidence="5 6">DSM 26537</strain>
    </source>
</reference>
<evidence type="ECO:0000256" key="1">
    <source>
        <dbReference type="ARBA" id="ARBA00010923"/>
    </source>
</evidence>
<comment type="caution">
    <text evidence="5">The sequence shown here is derived from an EMBL/GenBank/DDBJ whole genome shotgun (WGS) entry which is preliminary data.</text>
</comment>
<dbReference type="InterPro" id="IPR052021">
    <property type="entry name" value="Type-I_RS_S_subunit"/>
</dbReference>
<dbReference type="PANTHER" id="PTHR30408:SF12">
    <property type="entry name" value="TYPE I RESTRICTION ENZYME MJAVIII SPECIFICITY SUBUNIT"/>
    <property type="match status" value="1"/>
</dbReference>
<comment type="similarity">
    <text evidence="1">Belongs to the type-I restriction system S methylase family.</text>
</comment>
<keyword evidence="6" id="KW-1185">Reference proteome</keyword>
<evidence type="ECO:0000313" key="6">
    <source>
        <dbReference type="Proteomes" id="UP000273083"/>
    </source>
</evidence>
<dbReference type="OrthoDB" id="9814572at2"/>
<dbReference type="RefSeq" id="WP_123609321.1">
    <property type="nucleotide sequence ID" value="NZ_RJVG01000005.1"/>
</dbReference>
<sequence length="454" mass="51464">MAVWSVTNVIEVINNRRIDSEFFHPIYIQAEDKVLAVNDNKKLGQLGEFLVGPFGSAFHVSNYDPTSPYRYIRGKDVKPFTLLDEDSVFMPEVDYKRLEKYAVQKDDLLISVVGTLGNVAIVPEGIKGIFSCKSTVFRKAKVDPYYLLAYFNSMYGRDCLLRRQRGAIQAGLNKDDLKTVPIPVFPDKENEIANMIRLSLQLSEDSKTFYRQAQALLEKELGLTELVLDKPRSYEATFSDLVNSSRVDAEYYNPQAKMIYNASCFQKYKTIKDMFYILRGQTPSVYFNEGTPVLKTKNIRIPIINDLKIEDYSNLSKKHITIKHKDLILASMGVGSLGRISYVFDDSSNAIIDGTLRILRVKDGFDEQIIPTLLFLTSKYGQILIYKGIIGSTGIISLPDNHLKNIRIPIIDSVIAKEITSLVISSYNAKKESEQLSEQATRRVEELIERGIGE</sequence>
<keyword evidence="3" id="KW-0238">DNA-binding</keyword>
<accession>A0A3N1XN70</accession>
<gene>
    <name evidence="5" type="ORF">EDD66_10573</name>
</gene>
<dbReference type="Proteomes" id="UP000273083">
    <property type="component" value="Unassembled WGS sequence"/>
</dbReference>
<evidence type="ECO:0000259" key="4">
    <source>
        <dbReference type="Pfam" id="PF01420"/>
    </source>
</evidence>